<proteinExistence type="predicted"/>
<organism evidence="12 13">
    <name type="scientific">Alicyclobacillus cycloheptanicus</name>
    <dbReference type="NCBI Taxonomy" id="1457"/>
    <lineage>
        <taxon>Bacteria</taxon>
        <taxon>Bacillati</taxon>
        <taxon>Bacillota</taxon>
        <taxon>Bacilli</taxon>
        <taxon>Bacillales</taxon>
        <taxon>Alicyclobacillaceae</taxon>
        <taxon>Alicyclobacillus</taxon>
    </lineage>
</organism>
<evidence type="ECO:0000313" key="13">
    <source>
        <dbReference type="Proteomes" id="UP001232973"/>
    </source>
</evidence>
<evidence type="ECO:0000256" key="8">
    <source>
        <dbReference type="ARBA" id="ARBA00022737"/>
    </source>
</evidence>
<evidence type="ECO:0000256" key="7">
    <source>
        <dbReference type="ARBA" id="ARBA00022679"/>
    </source>
</evidence>
<protein>
    <recommendedName>
        <fullName evidence="5 9">Riboflavin synthase</fullName>
        <ecNumber evidence="4 9">2.5.1.9</ecNumber>
    </recommendedName>
</protein>
<dbReference type="GO" id="GO:0004746">
    <property type="term" value="F:riboflavin synthase activity"/>
    <property type="evidence" value="ECO:0007669"/>
    <property type="project" value="UniProtKB-EC"/>
</dbReference>
<dbReference type="NCBIfam" id="NF006767">
    <property type="entry name" value="PRK09289.1"/>
    <property type="match status" value="1"/>
</dbReference>
<dbReference type="InterPro" id="IPR001783">
    <property type="entry name" value="Lumazine-bd"/>
</dbReference>
<evidence type="ECO:0000256" key="6">
    <source>
        <dbReference type="ARBA" id="ARBA00022619"/>
    </source>
</evidence>
<dbReference type="NCBIfam" id="NF009566">
    <property type="entry name" value="PRK13020.1"/>
    <property type="match status" value="1"/>
</dbReference>
<keyword evidence="8" id="KW-0677">Repeat</keyword>
<dbReference type="PIRSF" id="PIRSF000498">
    <property type="entry name" value="Riboflavin_syn_A"/>
    <property type="match status" value="1"/>
</dbReference>
<dbReference type="Pfam" id="PF00677">
    <property type="entry name" value="Lum_binding"/>
    <property type="match status" value="2"/>
</dbReference>
<name>A0ABT9XHB3_9BACL</name>
<evidence type="ECO:0000256" key="5">
    <source>
        <dbReference type="ARBA" id="ARBA00013950"/>
    </source>
</evidence>
<keyword evidence="6" id="KW-0686">Riboflavin biosynthesis</keyword>
<dbReference type="SUPFAM" id="SSF63380">
    <property type="entry name" value="Riboflavin synthase domain-like"/>
    <property type="match status" value="2"/>
</dbReference>
<dbReference type="CDD" id="cd00402">
    <property type="entry name" value="Riboflavin_synthase_like"/>
    <property type="match status" value="1"/>
</dbReference>
<keyword evidence="7 12" id="KW-0808">Transferase</keyword>
<dbReference type="PANTHER" id="PTHR21098">
    <property type="entry name" value="RIBOFLAVIN SYNTHASE ALPHA CHAIN"/>
    <property type="match status" value="1"/>
</dbReference>
<dbReference type="Proteomes" id="UP001232973">
    <property type="component" value="Unassembled WGS sequence"/>
</dbReference>
<sequence>MFTGLIEEVATVRRIESVRDGARIELAAKRVLEDVQLGDSIAVNGVCLTVTTFTSNAFTADAVPETMRRTNLGRLRPGARVNLERALRVGDRLGGHLVSGHVDGVGILKDRVPEGNAVVLSVAAPPALARYIAEKGSICIDGVSLTVMDVQESTFRVSIIPHTGLATTLLTVPVGAEVNLECDVIAKYVERLLGLDTSSRPHTVRADVASPDGGGGMNLEFLRENGFI</sequence>
<dbReference type="InterPro" id="IPR026017">
    <property type="entry name" value="Lumazine-bd_dom"/>
</dbReference>
<evidence type="ECO:0000256" key="4">
    <source>
        <dbReference type="ARBA" id="ARBA00012827"/>
    </source>
</evidence>
<dbReference type="InterPro" id="IPR017938">
    <property type="entry name" value="Riboflavin_synthase-like_b-brl"/>
</dbReference>
<feature type="repeat" description="Lumazine-binding" evidence="10">
    <location>
        <begin position="1"/>
        <end position="96"/>
    </location>
</feature>
<comment type="function">
    <text evidence="2">Catalyzes the dismutation of two molecules of 6,7-dimethyl-8-ribityllumazine, resulting in the formation of riboflavin and 5-amino-6-(D-ribitylamino)uracil.</text>
</comment>
<feature type="repeat" description="Lumazine-binding" evidence="10">
    <location>
        <begin position="97"/>
        <end position="193"/>
    </location>
</feature>
<comment type="caution">
    <text evidence="12">The sequence shown here is derived from an EMBL/GenBank/DDBJ whole genome shotgun (WGS) entry which is preliminary data.</text>
</comment>
<feature type="domain" description="Lumazine-binding" evidence="11">
    <location>
        <begin position="97"/>
        <end position="193"/>
    </location>
</feature>
<dbReference type="InterPro" id="IPR023366">
    <property type="entry name" value="ATP_synth_asu-like_sf"/>
</dbReference>
<comment type="catalytic activity">
    <reaction evidence="1">
        <text>2 6,7-dimethyl-8-(1-D-ribityl)lumazine + H(+) = 5-amino-6-(D-ribitylamino)uracil + riboflavin</text>
        <dbReference type="Rhea" id="RHEA:20772"/>
        <dbReference type="ChEBI" id="CHEBI:15378"/>
        <dbReference type="ChEBI" id="CHEBI:15934"/>
        <dbReference type="ChEBI" id="CHEBI:57986"/>
        <dbReference type="ChEBI" id="CHEBI:58201"/>
        <dbReference type="EC" id="2.5.1.9"/>
    </reaction>
</comment>
<dbReference type="EMBL" id="JAUSTP010000010">
    <property type="protein sequence ID" value="MDQ0189700.1"/>
    <property type="molecule type" value="Genomic_DNA"/>
</dbReference>
<dbReference type="Gene3D" id="2.40.30.20">
    <property type="match status" value="2"/>
</dbReference>
<dbReference type="PANTHER" id="PTHR21098:SF12">
    <property type="entry name" value="RIBOFLAVIN SYNTHASE"/>
    <property type="match status" value="1"/>
</dbReference>
<accession>A0ABT9XHB3</accession>
<keyword evidence="13" id="KW-1185">Reference proteome</keyword>
<dbReference type="RefSeq" id="WP_274456689.1">
    <property type="nucleotide sequence ID" value="NZ_CP067097.1"/>
</dbReference>
<evidence type="ECO:0000256" key="2">
    <source>
        <dbReference type="ARBA" id="ARBA00002803"/>
    </source>
</evidence>
<feature type="domain" description="Lumazine-binding" evidence="11">
    <location>
        <begin position="1"/>
        <end position="96"/>
    </location>
</feature>
<evidence type="ECO:0000256" key="1">
    <source>
        <dbReference type="ARBA" id="ARBA00000968"/>
    </source>
</evidence>
<dbReference type="EC" id="2.5.1.9" evidence="4 9"/>
<dbReference type="NCBIfam" id="TIGR00187">
    <property type="entry name" value="ribE"/>
    <property type="match status" value="1"/>
</dbReference>
<evidence type="ECO:0000256" key="3">
    <source>
        <dbReference type="ARBA" id="ARBA00004887"/>
    </source>
</evidence>
<reference evidence="12 13" key="1">
    <citation type="submission" date="2023-07" db="EMBL/GenBank/DDBJ databases">
        <title>Genomic Encyclopedia of Type Strains, Phase IV (KMG-IV): sequencing the most valuable type-strain genomes for metagenomic binning, comparative biology and taxonomic classification.</title>
        <authorList>
            <person name="Goeker M."/>
        </authorList>
    </citation>
    <scope>NUCLEOTIDE SEQUENCE [LARGE SCALE GENOMIC DNA]</scope>
    <source>
        <strain evidence="12 13">DSM 4006</strain>
    </source>
</reference>
<evidence type="ECO:0000313" key="12">
    <source>
        <dbReference type="EMBL" id="MDQ0189700.1"/>
    </source>
</evidence>
<gene>
    <name evidence="12" type="ORF">J2S03_001547</name>
</gene>
<evidence type="ECO:0000256" key="10">
    <source>
        <dbReference type="PROSITE-ProRule" id="PRU00524"/>
    </source>
</evidence>
<evidence type="ECO:0000259" key="11">
    <source>
        <dbReference type="PROSITE" id="PS51177"/>
    </source>
</evidence>
<comment type="pathway">
    <text evidence="3">Cofactor biosynthesis; riboflavin biosynthesis; riboflavin from 2-hydroxy-3-oxobutyl phosphate and 5-amino-6-(D-ribitylamino)uracil: step 2/2.</text>
</comment>
<evidence type="ECO:0000256" key="9">
    <source>
        <dbReference type="NCBIfam" id="TIGR00187"/>
    </source>
</evidence>
<dbReference type="PROSITE" id="PS51177">
    <property type="entry name" value="LUMAZINE_BIND"/>
    <property type="match status" value="2"/>
</dbReference>